<organism evidence="1">
    <name type="scientific">Arundo donax</name>
    <name type="common">Giant reed</name>
    <name type="synonym">Donax arundinaceus</name>
    <dbReference type="NCBI Taxonomy" id="35708"/>
    <lineage>
        <taxon>Eukaryota</taxon>
        <taxon>Viridiplantae</taxon>
        <taxon>Streptophyta</taxon>
        <taxon>Embryophyta</taxon>
        <taxon>Tracheophyta</taxon>
        <taxon>Spermatophyta</taxon>
        <taxon>Magnoliopsida</taxon>
        <taxon>Liliopsida</taxon>
        <taxon>Poales</taxon>
        <taxon>Poaceae</taxon>
        <taxon>PACMAD clade</taxon>
        <taxon>Arundinoideae</taxon>
        <taxon>Arundineae</taxon>
        <taxon>Arundo</taxon>
    </lineage>
</organism>
<protein>
    <submittedName>
        <fullName evidence="1">Uncharacterized protein</fullName>
    </submittedName>
</protein>
<reference evidence="1" key="2">
    <citation type="journal article" date="2015" name="Data Brief">
        <title>Shoot transcriptome of the giant reed, Arundo donax.</title>
        <authorList>
            <person name="Barrero R.A."/>
            <person name="Guerrero F.D."/>
            <person name="Moolhuijzen P."/>
            <person name="Goolsby J.A."/>
            <person name="Tidwell J."/>
            <person name="Bellgard S.E."/>
            <person name="Bellgard M.I."/>
        </authorList>
    </citation>
    <scope>NUCLEOTIDE SEQUENCE</scope>
    <source>
        <tissue evidence="1">Shoot tissue taken approximately 20 cm above the soil surface</tissue>
    </source>
</reference>
<dbReference type="PANTHER" id="PTHR47481">
    <property type="match status" value="1"/>
</dbReference>
<evidence type="ECO:0000313" key="1">
    <source>
        <dbReference type="EMBL" id="JAD56879.1"/>
    </source>
</evidence>
<dbReference type="AlphaFoldDB" id="A0A0A9AYP2"/>
<accession>A0A0A9AYP2</accession>
<dbReference type="PANTHER" id="PTHR47481:SF31">
    <property type="entry name" value="OS01G0873500 PROTEIN"/>
    <property type="match status" value="1"/>
</dbReference>
<sequence>MTVAEYFGKMKTLGDEMAAAGRPLEDEEMVEYIITGLDEDFSPLVSALCARVELVSVGELYA</sequence>
<proteinExistence type="predicted"/>
<dbReference type="EMBL" id="GBRH01241016">
    <property type="protein sequence ID" value="JAD56879.1"/>
    <property type="molecule type" value="Transcribed_RNA"/>
</dbReference>
<name>A0A0A9AYP2_ARUDO</name>
<reference evidence="1" key="1">
    <citation type="submission" date="2014-09" db="EMBL/GenBank/DDBJ databases">
        <authorList>
            <person name="Magalhaes I.L.F."/>
            <person name="Oliveira U."/>
            <person name="Santos F.R."/>
            <person name="Vidigal T.H.D.A."/>
            <person name="Brescovit A.D."/>
            <person name="Santos A.J."/>
        </authorList>
    </citation>
    <scope>NUCLEOTIDE SEQUENCE</scope>
    <source>
        <tissue evidence="1">Shoot tissue taken approximately 20 cm above the soil surface</tissue>
    </source>
</reference>